<keyword evidence="2" id="KW-1185">Reference proteome</keyword>
<comment type="caution">
    <text evidence="1">The sequence shown here is derived from an EMBL/GenBank/DDBJ whole genome shotgun (WGS) entry which is preliminary data.</text>
</comment>
<evidence type="ECO:0000313" key="1">
    <source>
        <dbReference type="EMBL" id="KAF9604078.1"/>
    </source>
</evidence>
<sequence>MGHRKAALCSGNDRFSWAKWISEVPFGSMFLCLGSGMADNFIAVNLRKSRKITETRCVVCVLKWRNRSASVSWLFNDLQRAVNKVKQSMLTITKLWNVTVLPLMVEV</sequence>
<protein>
    <submittedName>
        <fullName evidence="1">Uncharacterized protein</fullName>
    </submittedName>
</protein>
<organism evidence="1 2">
    <name type="scientific">Coptis chinensis</name>
    <dbReference type="NCBI Taxonomy" id="261450"/>
    <lineage>
        <taxon>Eukaryota</taxon>
        <taxon>Viridiplantae</taxon>
        <taxon>Streptophyta</taxon>
        <taxon>Embryophyta</taxon>
        <taxon>Tracheophyta</taxon>
        <taxon>Spermatophyta</taxon>
        <taxon>Magnoliopsida</taxon>
        <taxon>Ranunculales</taxon>
        <taxon>Ranunculaceae</taxon>
        <taxon>Coptidoideae</taxon>
        <taxon>Coptis</taxon>
    </lineage>
</organism>
<reference evidence="1 2" key="1">
    <citation type="submission" date="2020-10" db="EMBL/GenBank/DDBJ databases">
        <title>The Coptis chinensis genome and diversification of protoberbering-type alkaloids.</title>
        <authorList>
            <person name="Wang B."/>
            <person name="Shu S."/>
            <person name="Song C."/>
            <person name="Liu Y."/>
        </authorList>
    </citation>
    <scope>NUCLEOTIDE SEQUENCE [LARGE SCALE GENOMIC DNA]</scope>
    <source>
        <strain evidence="1">HL-2020</strain>
        <tissue evidence="1">Leaf</tissue>
    </source>
</reference>
<evidence type="ECO:0000313" key="2">
    <source>
        <dbReference type="Proteomes" id="UP000631114"/>
    </source>
</evidence>
<accession>A0A835HVJ9</accession>
<name>A0A835HVJ9_9MAGN</name>
<dbReference type="Proteomes" id="UP000631114">
    <property type="component" value="Unassembled WGS sequence"/>
</dbReference>
<dbReference type="AlphaFoldDB" id="A0A835HVJ9"/>
<gene>
    <name evidence="1" type="ORF">IFM89_002753</name>
</gene>
<dbReference type="EMBL" id="JADFTS010000005">
    <property type="protein sequence ID" value="KAF9604078.1"/>
    <property type="molecule type" value="Genomic_DNA"/>
</dbReference>
<proteinExistence type="predicted"/>